<dbReference type="Proteomes" id="UP000634136">
    <property type="component" value="Unassembled WGS sequence"/>
</dbReference>
<protein>
    <submittedName>
        <fullName evidence="1">Uncharacterized protein</fullName>
    </submittedName>
</protein>
<proteinExistence type="predicted"/>
<evidence type="ECO:0000313" key="1">
    <source>
        <dbReference type="EMBL" id="KAF7835218.1"/>
    </source>
</evidence>
<dbReference type="AlphaFoldDB" id="A0A834WZG6"/>
<accession>A0A834WZG6</accession>
<dbReference type="EMBL" id="JAAIUW010000004">
    <property type="protein sequence ID" value="KAF7835218.1"/>
    <property type="molecule type" value="Genomic_DNA"/>
</dbReference>
<gene>
    <name evidence="1" type="ORF">G2W53_010077</name>
</gene>
<reference evidence="1" key="1">
    <citation type="submission" date="2020-09" db="EMBL/GenBank/DDBJ databases">
        <title>Genome-Enabled Discovery of Anthraquinone Biosynthesis in Senna tora.</title>
        <authorList>
            <person name="Kang S.-H."/>
            <person name="Pandey R.P."/>
            <person name="Lee C.-M."/>
            <person name="Sim J.-S."/>
            <person name="Jeong J.-T."/>
            <person name="Choi B.-S."/>
            <person name="Jung M."/>
            <person name="Ginzburg D."/>
            <person name="Zhao K."/>
            <person name="Won S.Y."/>
            <person name="Oh T.-J."/>
            <person name="Yu Y."/>
            <person name="Kim N.-H."/>
            <person name="Lee O.R."/>
            <person name="Lee T.-H."/>
            <person name="Bashyal P."/>
            <person name="Kim T.-S."/>
            <person name="Lee W.-H."/>
            <person name="Kawkins C."/>
            <person name="Kim C.-K."/>
            <person name="Kim J.S."/>
            <person name="Ahn B.O."/>
            <person name="Rhee S.Y."/>
            <person name="Sohng J.K."/>
        </authorList>
    </citation>
    <scope>NUCLEOTIDE SEQUENCE</scope>
    <source>
        <tissue evidence="1">Leaf</tissue>
    </source>
</reference>
<organism evidence="1 2">
    <name type="scientific">Senna tora</name>
    <dbReference type="NCBI Taxonomy" id="362788"/>
    <lineage>
        <taxon>Eukaryota</taxon>
        <taxon>Viridiplantae</taxon>
        <taxon>Streptophyta</taxon>
        <taxon>Embryophyta</taxon>
        <taxon>Tracheophyta</taxon>
        <taxon>Spermatophyta</taxon>
        <taxon>Magnoliopsida</taxon>
        <taxon>eudicotyledons</taxon>
        <taxon>Gunneridae</taxon>
        <taxon>Pentapetalae</taxon>
        <taxon>rosids</taxon>
        <taxon>fabids</taxon>
        <taxon>Fabales</taxon>
        <taxon>Fabaceae</taxon>
        <taxon>Caesalpinioideae</taxon>
        <taxon>Cassia clade</taxon>
        <taxon>Senna</taxon>
    </lineage>
</organism>
<name>A0A834WZG6_9FABA</name>
<evidence type="ECO:0000313" key="2">
    <source>
        <dbReference type="Proteomes" id="UP000634136"/>
    </source>
</evidence>
<comment type="caution">
    <text evidence="1">The sequence shown here is derived from an EMBL/GenBank/DDBJ whole genome shotgun (WGS) entry which is preliminary data.</text>
</comment>
<keyword evidence="2" id="KW-1185">Reference proteome</keyword>
<sequence length="29" mass="3483">MALMRSHNRQGAYHMGGYKRVRRSMIMIM</sequence>